<feature type="region of interest" description="Disordered" evidence="1">
    <location>
        <begin position="1"/>
        <end position="42"/>
    </location>
</feature>
<feature type="compositionally biased region" description="Basic and acidic residues" evidence="1">
    <location>
        <begin position="31"/>
        <end position="42"/>
    </location>
</feature>
<dbReference type="AlphaFoldDB" id="A0A3N6M0X2"/>
<dbReference type="Proteomes" id="UP000282323">
    <property type="component" value="Unassembled WGS sequence"/>
</dbReference>
<feature type="compositionally biased region" description="Polar residues" evidence="1">
    <location>
        <begin position="1"/>
        <end position="23"/>
    </location>
</feature>
<evidence type="ECO:0000256" key="1">
    <source>
        <dbReference type="SAM" id="MobiDB-lite"/>
    </source>
</evidence>
<proteinExistence type="predicted"/>
<dbReference type="EMBL" id="REGA01000048">
    <property type="protein sequence ID" value="RQG89320.1"/>
    <property type="molecule type" value="Genomic_DNA"/>
</dbReference>
<keyword evidence="3" id="KW-1185">Reference proteome</keyword>
<name>A0A3N6M0X2_NATCH</name>
<protein>
    <submittedName>
        <fullName evidence="2">Uncharacterized protein</fullName>
    </submittedName>
</protein>
<sequence>MTTNTDRSGTASNAKTNGRSPTNGVARRPRAKPESLGSKDSEYVDTIVSADKIHERWESWLETDFSKDYPLAKYPAGHAEDEELLVLNRMDLFRKSHPPDDSAIQGPVREELFGDQKKPVGADDLYLLQSYLRRIVSRMTRGEGGWQQDKFDGVLSVSKSESSGRRSLKEKIFG</sequence>
<evidence type="ECO:0000313" key="2">
    <source>
        <dbReference type="EMBL" id="RQG89320.1"/>
    </source>
</evidence>
<organism evidence="2 3">
    <name type="scientific">Natrarchaeobius chitinivorans</name>
    <dbReference type="NCBI Taxonomy" id="1679083"/>
    <lineage>
        <taxon>Archaea</taxon>
        <taxon>Methanobacteriati</taxon>
        <taxon>Methanobacteriota</taxon>
        <taxon>Stenosarchaea group</taxon>
        <taxon>Halobacteria</taxon>
        <taxon>Halobacteriales</taxon>
        <taxon>Natrialbaceae</taxon>
        <taxon>Natrarchaeobius</taxon>
    </lineage>
</organism>
<dbReference type="OrthoDB" id="382113at2157"/>
<dbReference type="RefSeq" id="WP_124197699.1">
    <property type="nucleotide sequence ID" value="NZ_REGA01000048.1"/>
</dbReference>
<gene>
    <name evidence="2" type="ORF">EA473_22185</name>
</gene>
<reference evidence="2 3" key="1">
    <citation type="submission" date="2018-10" db="EMBL/GenBank/DDBJ databases">
        <title>Natrarchaeobius chitinivorans gen. nov., sp. nov., and Natrarchaeobius haloalkaliphilus sp. nov., alkaliphilic, chitin-utilizing haloarchaea from hypersaline alkaline lakes.</title>
        <authorList>
            <person name="Sorokin D.Y."/>
            <person name="Elcheninov A.G."/>
            <person name="Kostrikina N.A."/>
            <person name="Bale N.J."/>
            <person name="Sinninghe Damste J.S."/>
            <person name="Khijniak T.V."/>
            <person name="Kublanov I.V."/>
            <person name="Toshchakov S.V."/>
        </authorList>
    </citation>
    <scope>NUCLEOTIDE SEQUENCE [LARGE SCALE GENOMIC DNA]</scope>
    <source>
        <strain evidence="2 3">AArcht4T</strain>
    </source>
</reference>
<comment type="caution">
    <text evidence="2">The sequence shown here is derived from an EMBL/GenBank/DDBJ whole genome shotgun (WGS) entry which is preliminary data.</text>
</comment>
<evidence type="ECO:0000313" key="3">
    <source>
        <dbReference type="Proteomes" id="UP000282323"/>
    </source>
</evidence>
<accession>A0A3N6M0X2</accession>